<dbReference type="InterPro" id="IPR001943">
    <property type="entry name" value="UVR_dom"/>
</dbReference>
<dbReference type="OrthoDB" id="10027016at2759"/>
<evidence type="ECO:0000256" key="5">
    <source>
        <dbReference type="ARBA" id="ARBA00022679"/>
    </source>
</evidence>
<evidence type="ECO:0000259" key="14">
    <source>
        <dbReference type="PROSITE" id="PS50011"/>
    </source>
</evidence>
<dbReference type="Proteomes" id="UP000579406">
    <property type="component" value="Unassembled WGS sequence"/>
</dbReference>
<gene>
    <name evidence="16" type="primary">Slk</name>
    <name evidence="16" type="ORF">CHLAEN_R10439</name>
</gene>
<feature type="region of interest" description="Disordered" evidence="13">
    <location>
        <begin position="311"/>
        <end position="559"/>
    </location>
</feature>
<evidence type="ECO:0000256" key="4">
    <source>
        <dbReference type="ARBA" id="ARBA00022553"/>
    </source>
</evidence>
<dbReference type="SMART" id="SM00220">
    <property type="entry name" value="S_TKc"/>
    <property type="match status" value="1"/>
</dbReference>
<comment type="similarity">
    <text evidence="1">Belongs to the protein kinase superfamily. STE Ser/Thr protein kinase family. STE20 subfamily.</text>
</comment>
<comment type="catalytic activity">
    <reaction evidence="9">
        <text>L-threonyl-[protein] + ATP = O-phospho-L-threonyl-[protein] + ADP + H(+)</text>
        <dbReference type="Rhea" id="RHEA:46608"/>
        <dbReference type="Rhea" id="RHEA-COMP:11060"/>
        <dbReference type="Rhea" id="RHEA-COMP:11605"/>
        <dbReference type="ChEBI" id="CHEBI:15378"/>
        <dbReference type="ChEBI" id="CHEBI:30013"/>
        <dbReference type="ChEBI" id="CHEBI:30616"/>
        <dbReference type="ChEBI" id="CHEBI:61977"/>
        <dbReference type="ChEBI" id="CHEBI:456216"/>
        <dbReference type="EC" id="2.7.11.1"/>
    </reaction>
</comment>
<feature type="coiled-coil region" evidence="12">
    <location>
        <begin position="1055"/>
        <end position="1089"/>
    </location>
</feature>
<keyword evidence="8 11" id="KW-0067">ATP-binding</keyword>
<evidence type="ECO:0000256" key="9">
    <source>
        <dbReference type="ARBA" id="ARBA00047899"/>
    </source>
</evidence>
<feature type="compositionally biased region" description="Acidic residues" evidence="13">
    <location>
        <begin position="312"/>
        <end position="328"/>
    </location>
</feature>
<feature type="compositionally biased region" description="Basic and acidic residues" evidence="13">
    <location>
        <begin position="585"/>
        <end position="597"/>
    </location>
</feature>
<dbReference type="PANTHER" id="PTHR46538:SF1">
    <property type="entry name" value="NON-SPECIFIC SERINE_THREONINE PROTEIN KINASE"/>
    <property type="match status" value="1"/>
</dbReference>
<evidence type="ECO:0000256" key="2">
    <source>
        <dbReference type="ARBA" id="ARBA00012513"/>
    </source>
</evidence>
<evidence type="ECO:0000256" key="6">
    <source>
        <dbReference type="ARBA" id="ARBA00022741"/>
    </source>
</evidence>
<dbReference type="Gene3D" id="3.30.200.20">
    <property type="entry name" value="Phosphorylase Kinase, domain 1"/>
    <property type="match status" value="1"/>
</dbReference>
<feature type="coiled-coil region" evidence="12">
    <location>
        <begin position="1130"/>
        <end position="1201"/>
    </location>
</feature>
<evidence type="ECO:0000313" key="16">
    <source>
        <dbReference type="EMBL" id="NXI53499.1"/>
    </source>
</evidence>
<dbReference type="AlphaFoldDB" id="A0A7K9TY86"/>
<dbReference type="InterPro" id="IPR051585">
    <property type="entry name" value="STE20_Ser/Thr_Kinases"/>
</dbReference>
<dbReference type="InterPro" id="IPR011009">
    <property type="entry name" value="Kinase-like_dom_sf"/>
</dbReference>
<keyword evidence="17" id="KW-1185">Reference proteome</keyword>
<reference evidence="16 17" key="1">
    <citation type="submission" date="2019-09" db="EMBL/GenBank/DDBJ databases">
        <title>Bird 10,000 Genomes (B10K) Project - Family phase.</title>
        <authorList>
            <person name="Zhang G."/>
        </authorList>
    </citation>
    <scope>NUCLEOTIDE SEQUENCE [LARGE SCALE GENOMIC DNA]</scope>
    <source>
        <strain evidence="16">B10K-DU-001-61</strain>
        <tissue evidence="16">Muscle</tissue>
    </source>
</reference>
<feature type="non-terminal residue" evidence="16">
    <location>
        <position position="1"/>
    </location>
</feature>
<feature type="binding site" evidence="11">
    <location>
        <position position="63"/>
    </location>
    <ligand>
        <name>ATP</name>
        <dbReference type="ChEBI" id="CHEBI:30616"/>
    </ligand>
</feature>
<evidence type="ECO:0000256" key="10">
    <source>
        <dbReference type="ARBA" id="ARBA00048679"/>
    </source>
</evidence>
<dbReference type="SUPFAM" id="SSF56112">
    <property type="entry name" value="Protein kinase-like (PK-like)"/>
    <property type="match status" value="1"/>
</dbReference>
<feature type="compositionally biased region" description="Basic and acidic residues" evidence="13">
    <location>
        <begin position="645"/>
        <end position="714"/>
    </location>
</feature>
<dbReference type="Gene3D" id="1.10.510.10">
    <property type="entry name" value="Transferase(Phosphotransferase) domain 1"/>
    <property type="match status" value="1"/>
</dbReference>
<dbReference type="FunFam" id="1.10.510.10:FF:000081">
    <property type="entry name" value="STE20-like serine/threonine-protein kinase"/>
    <property type="match status" value="1"/>
</dbReference>
<evidence type="ECO:0000256" key="13">
    <source>
        <dbReference type="SAM" id="MobiDB-lite"/>
    </source>
</evidence>
<feature type="coiled-coil region" evidence="12">
    <location>
        <begin position="847"/>
        <end position="982"/>
    </location>
</feature>
<evidence type="ECO:0000256" key="3">
    <source>
        <dbReference type="ARBA" id="ARBA00022527"/>
    </source>
</evidence>
<dbReference type="GO" id="GO:0005524">
    <property type="term" value="F:ATP binding"/>
    <property type="evidence" value="ECO:0007669"/>
    <property type="project" value="UniProtKB-UniRule"/>
</dbReference>
<feature type="region of interest" description="Disordered" evidence="13">
    <location>
        <begin position="645"/>
        <end position="780"/>
    </location>
</feature>
<dbReference type="PROSITE" id="PS50151">
    <property type="entry name" value="UVR"/>
    <property type="match status" value="1"/>
</dbReference>
<evidence type="ECO:0000259" key="15">
    <source>
        <dbReference type="PROSITE" id="PS50151"/>
    </source>
</evidence>
<dbReference type="InterPro" id="IPR017441">
    <property type="entry name" value="Protein_kinase_ATP_BS"/>
</dbReference>
<dbReference type="PANTHER" id="PTHR46538">
    <property type="entry name" value="PROTEIN KINASE DOMAIN-CONTAINING PROTEIN"/>
    <property type="match status" value="1"/>
</dbReference>
<feature type="compositionally biased region" description="Basic and acidic residues" evidence="13">
    <location>
        <begin position="740"/>
        <end position="750"/>
    </location>
</feature>
<feature type="region of interest" description="Disordered" evidence="13">
    <location>
        <begin position="576"/>
        <end position="602"/>
    </location>
</feature>
<dbReference type="EC" id="2.7.11.1" evidence="2"/>
<dbReference type="CDD" id="cd06643">
    <property type="entry name" value="STKc_SLK"/>
    <property type="match status" value="1"/>
</dbReference>
<keyword evidence="5" id="KW-0808">Transferase</keyword>
<dbReference type="InterPro" id="IPR000719">
    <property type="entry name" value="Prot_kinase_dom"/>
</dbReference>
<feature type="domain" description="UVR" evidence="15">
    <location>
        <begin position="895"/>
        <end position="930"/>
    </location>
</feature>
<accession>A0A7K9TY86</accession>
<dbReference type="InterPro" id="IPR008271">
    <property type="entry name" value="Ser/Thr_kinase_AS"/>
</dbReference>
<feature type="non-terminal residue" evidence="16">
    <location>
        <position position="1255"/>
    </location>
</feature>
<feature type="compositionally biased region" description="Basic and acidic residues" evidence="13">
    <location>
        <begin position="363"/>
        <end position="376"/>
    </location>
</feature>
<dbReference type="PROSITE" id="PS00108">
    <property type="entry name" value="PROTEIN_KINASE_ST"/>
    <property type="match status" value="1"/>
</dbReference>
<dbReference type="PROSITE" id="PS00107">
    <property type="entry name" value="PROTEIN_KINASE_ATP"/>
    <property type="match status" value="1"/>
</dbReference>
<keyword evidence="12" id="KW-0175">Coiled coil</keyword>
<dbReference type="Pfam" id="PF12474">
    <property type="entry name" value="PKK"/>
    <property type="match status" value="2"/>
</dbReference>
<evidence type="ECO:0000256" key="8">
    <source>
        <dbReference type="ARBA" id="ARBA00022840"/>
    </source>
</evidence>
<feature type="domain" description="Protein kinase" evidence="14">
    <location>
        <begin position="34"/>
        <end position="292"/>
    </location>
</feature>
<feature type="compositionally biased region" description="Basic and acidic residues" evidence="13">
    <location>
        <begin position="423"/>
        <end position="486"/>
    </location>
</feature>
<evidence type="ECO:0000256" key="11">
    <source>
        <dbReference type="PROSITE-ProRule" id="PRU10141"/>
    </source>
</evidence>
<proteinExistence type="inferred from homology"/>
<feature type="compositionally biased region" description="Basic and acidic residues" evidence="13">
    <location>
        <begin position="514"/>
        <end position="524"/>
    </location>
</feature>
<comment type="caution">
    <text evidence="16">The sequence shown here is derived from an EMBL/GenBank/DDBJ whole genome shotgun (WGS) entry which is preliminary data.</text>
</comment>
<keyword evidence="7 16" id="KW-0418">Kinase</keyword>
<protein>
    <recommendedName>
        <fullName evidence="2">non-specific serine/threonine protein kinase</fullName>
        <ecNumber evidence="2">2.7.11.1</ecNumber>
    </recommendedName>
</protein>
<evidence type="ECO:0000256" key="1">
    <source>
        <dbReference type="ARBA" id="ARBA00008874"/>
    </source>
</evidence>
<dbReference type="FunFam" id="3.30.200.20:FF:000120">
    <property type="entry name" value="STE20-like serine/threonine-protein kinase"/>
    <property type="match status" value="1"/>
</dbReference>
<sequence>MSFFNFRKIFKLGGEKKKKQYEHVKRDLNPEEFWEIIGELGDGAFGKVFKAQNKETKVLAAAKVIDTKSEEELEDYMVEIDILASCDHPNIVKLLDAFYYENNLWILIEFCAGGAVDAVMLELERPLTEPQIKVVCRQTLEALNYLHESKIIHRDLKAGNILFTLDGDIKLADFGVSAKNTRTIQRRDSFIGTPYWMAPEVVMCETSKDRPYDYKADIWSLGITLIEMAQIEPPHHELNPMRVLLKIAKSDPPTLAQPSKWSSDFKDFLKKCLEKNVDARWSATQLLQHPFVTVTSNKPIRELIAEAKAEVTEEVEDGKDEDEEEETENSLQLPAEKRASSDLSIASSEEDKLSQNASVLESLSEKTESNAIEDKASTIFPADKTTGDESEDIKFRKTADNTCDTAGGDVKVQNGSVPTGEDEQGKIVPAEKHEESLEKAHEDTELQKGGKELDVVTKSEIKDEPNLKIEKENDMRNEQTEDDKLKIVPASEKGLETEGAISKGTGESEEEDRTDLSESTEKVHAGNTTEQEEDKDEAQKEAIRDTATETLPNAADKVADEKEIIQHGIDNIKEIGGIAETQISDGDKKPEVEDKPVESQAKQVHEIIGSEETLLESQDKAIKVDKKLAESENKVISNISSMEEMEIKDSGKDEVDQKAIQSKPEDISNKGVDKLTDMDQNSEECRPENIQENNIHIDKEHLEVTSDEIMKNKVEVTGNEQADDSEVTPIPSISISTEQNEEKVKTRNQDNTETLQQLESENLKENDADSGTGSTADNSSIDLNLSISSFLSKNKETGSISLQETRRQKKTLKKTRKFVVDGVEVSVTTSKIVTENDSKSEEMRFLRRQELRELRLLQKEEQRAQQQLSNKLLQQREQIYRRFEQEMTSKKRQYDQEIENLEKQQKQTIERLEQEHTNRLRDEAKRIKAEQEKELSKFQNMLKNKKKEVLCEVEKAPKELRKELMKRKKEELAQSQHAQEQEFVQKQQQELDASLKKIIQQQKTELATIERDCLNNKQQLMRAREAAIWELEERHLQEKHQLLKQQLKDQYFMQRHQLLKRHEKETEQMQRYNQRLIEELKNKQTQERARLPKIQRSEAKTRMAMFKKSLRINSLASPDQDREKIKQFAIQEEKRQKNERLAQHQKHENQMRDLQLQCEANIRELHQLQNEKCHLLVEHETQKLKELDEEHSQELKEWREKLRPRKKTLEEEFARKLQEQEVFFKMTGESECLNPSTQSRISKFYPIPSLHSTGS</sequence>
<feature type="compositionally biased region" description="Basic and acidic residues" evidence="13">
    <location>
        <begin position="537"/>
        <end position="547"/>
    </location>
</feature>
<keyword evidence="4" id="KW-0597">Phosphoprotein</keyword>
<name>A0A7K9TY86_9AVES</name>
<dbReference type="GO" id="GO:0004674">
    <property type="term" value="F:protein serine/threonine kinase activity"/>
    <property type="evidence" value="ECO:0007669"/>
    <property type="project" value="UniProtKB-KW"/>
</dbReference>
<comment type="catalytic activity">
    <reaction evidence="10">
        <text>L-seryl-[protein] + ATP = O-phospho-L-seryl-[protein] + ADP + H(+)</text>
        <dbReference type="Rhea" id="RHEA:17989"/>
        <dbReference type="Rhea" id="RHEA-COMP:9863"/>
        <dbReference type="Rhea" id="RHEA-COMP:11604"/>
        <dbReference type="ChEBI" id="CHEBI:15378"/>
        <dbReference type="ChEBI" id="CHEBI:29999"/>
        <dbReference type="ChEBI" id="CHEBI:30616"/>
        <dbReference type="ChEBI" id="CHEBI:83421"/>
        <dbReference type="ChEBI" id="CHEBI:456216"/>
        <dbReference type="EC" id="2.7.11.1"/>
    </reaction>
</comment>
<dbReference type="PROSITE" id="PS50011">
    <property type="entry name" value="PROTEIN_KINASE_DOM"/>
    <property type="match status" value="1"/>
</dbReference>
<dbReference type="EMBL" id="VWZY01005329">
    <property type="protein sequence ID" value="NXI53499.1"/>
    <property type="molecule type" value="Genomic_DNA"/>
</dbReference>
<feature type="compositionally biased region" description="Polar residues" evidence="13">
    <location>
        <begin position="751"/>
        <end position="760"/>
    </location>
</feature>
<keyword evidence="3" id="KW-0723">Serine/threonine-protein kinase</keyword>
<evidence type="ECO:0000313" key="17">
    <source>
        <dbReference type="Proteomes" id="UP000579406"/>
    </source>
</evidence>
<evidence type="ECO:0000256" key="12">
    <source>
        <dbReference type="SAM" id="Coils"/>
    </source>
</evidence>
<organism evidence="16 17">
    <name type="scientific">Chloroceryle aenea</name>
    <name type="common">American pygmy kingfisher</name>
    <dbReference type="NCBI Taxonomy" id="176938"/>
    <lineage>
        <taxon>Eukaryota</taxon>
        <taxon>Metazoa</taxon>
        <taxon>Chordata</taxon>
        <taxon>Craniata</taxon>
        <taxon>Vertebrata</taxon>
        <taxon>Euteleostomi</taxon>
        <taxon>Archelosauria</taxon>
        <taxon>Archosauria</taxon>
        <taxon>Dinosauria</taxon>
        <taxon>Saurischia</taxon>
        <taxon>Theropoda</taxon>
        <taxon>Coelurosauria</taxon>
        <taxon>Aves</taxon>
        <taxon>Neognathae</taxon>
        <taxon>Neoaves</taxon>
        <taxon>Telluraves</taxon>
        <taxon>Coraciimorphae</taxon>
        <taxon>Coraciiformes</taxon>
        <taxon>Cerylidae</taxon>
        <taxon>Chloroceryle</taxon>
    </lineage>
</organism>
<dbReference type="InterPro" id="IPR022165">
    <property type="entry name" value="PKK"/>
</dbReference>
<evidence type="ECO:0000256" key="7">
    <source>
        <dbReference type="ARBA" id="ARBA00022777"/>
    </source>
</evidence>
<dbReference type="Pfam" id="PF00069">
    <property type="entry name" value="Pkinase"/>
    <property type="match status" value="1"/>
</dbReference>
<keyword evidence="6 11" id="KW-0547">Nucleotide-binding</keyword>